<dbReference type="InterPro" id="IPR045582">
    <property type="entry name" value="Trehalase-like_N"/>
</dbReference>
<protein>
    <submittedName>
        <fullName evidence="3">Glycoside hydrolase family 15 protein</fullName>
    </submittedName>
</protein>
<dbReference type="PANTHER" id="PTHR31616">
    <property type="entry name" value="TREHALASE"/>
    <property type="match status" value="1"/>
</dbReference>
<dbReference type="InterPro" id="IPR011613">
    <property type="entry name" value="GH15-like"/>
</dbReference>
<dbReference type="Pfam" id="PF00723">
    <property type="entry name" value="Glyco_hydro_15"/>
    <property type="match status" value="2"/>
</dbReference>
<proteinExistence type="predicted"/>
<evidence type="ECO:0000313" key="4">
    <source>
        <dbReference type="Proteomes" id="UP001206312"/>
    </source>
</evidence>
<feature type="domain" description="Trehalase-like N-terminal" evidence="2">
    <location>
        <begin position="8"/>
        <end position="134"/>
    </location>
</feature>
<organism evidence="3 4">
    <name type="scientific">Robiginitalea marina</name>
    <dbReference type="NCBI Taxonomy" id="2954105"/>
    <lineage>
        <taxon>Bacteria</taxon>
        <taxon>Pseudomonadati</taxon>
        <taxon>Bacteroidota</taxon>
        <taxon>Flavobacteriia</taxon>
        <taxon>Flavobacteriales</taxon>
        <taxon>Flavobacteriaceae</taxon>
        <taxon>Robiginitalea</taxon>
    </lineage>
</organism>
<feature type="domain" description="GH15-like" evidence="1">
    <location>
        <begin position="218"/>
        <end position="529"/>
    </location>
</feature>
<comment type="caution">
    <text evidence="3">The sequence shown here is derived from an EMBL/GenBank/DDBJ whole genome shotgun (WGS) entry which is preliminary data.</text>
</comment>
<dbReference type="Pfam" id="PF19291">
    <property type="entry name" value="TREH_N"/>
    <property type="match status" value="1"/>
</dbReference>
<keyword evidence="4" id="KW-1185">Reference proteome</keyword>
<dbReference type="InterPro" id="IPR008928">
    <property type="entry name" value="6-hairpin_glycosidase_sf"/>
</dbReference>
<dbReference type="SUPFAM" id="SSF48208">
    <property type="entry name" value="Six-hairpin glycosidases"/>
    <property type="match status" value="1"/>
</dbReference>
<evidence type="ECO:0000259" key="2">
    <source>
        <dbReference type="Pfam" id="PF19291"/>
    </source>
</evidence>
<dbReference type="Proteomes" id="UP001206312">
    <property type="component" value="Unassembled WGS sequence"/>
</dbReference>
<keyword evidence="3" id="KW-0378">Hydrolase</keyword>
<evidence type="ECO:0000259" key="1">
    <source>
        <dbReference type="Pfam" id="PF00723"/>
    </source>
</evidence>
<feature type="domain" description="GH15-like" evidence="1">
    <location>
        <begin position="541"/>
        <end position="582"/>
    </location>
</feature>
<evidence type="ECO:0000313" key="3">
    <source>
        <dbReference type="EMBL" id="MCO5725336.1"/>
    </source>
</evidence>
<dbReference type="RefSeq" id="WP_252741706.1">
    <property type="nucleotide sequence ID" value="NZ_JAMXIB010000008.1"/>
</dbReference>
<dbReference type="EMBL" id="JAMXIB010000008">
    <property type="protein sequence ID" value="MCO5725336.1"/>
    <property type="molecule type" value="Genomic_DNA"/>
</dbReference>
<dbReference type="GO" id="GO:0016787">
    <property type="term" value="F:hydrolase activity"/>
    <property type="evidence" value="ECO:0007669"/>
    <property type="project" value="UniProtKB-KW"/>
</dbReference>
<accession>A0ABT1AZG9</accession>
<dbReference type="PANTHER" id="PTHR31616:SF0">
    <property type="entry name" value="GLUCAN 1,4-ALPHA-GLUCOSIDASE"/>
    <property type="match status" value="1"/>
</dbReference>
<gene>
    <name evidence="3" type="ORF">NG653_10745</name>
</gene>
<sequence>MDNLDYGIIGNCRSAALISKTGSLDWCCLPEFDSSSVFARLLDEEKGGSFEILVEPGYEVTQYYKKETALLVTRFSRGPDRFEVRDFMPRYRNRDGSYHTPPEIIRYIRHLGGSPVFRVKYDPRLEYAQGETRTYVKHSFVVSLNEGDKFDTVFLYTSFNKNAVMEGRPITLREDGFFLMGYNEKLFKPTTRNMYLEMERTKVYWLNWSSQTPRYREYNAAINRSAITLKLLSYDRTGAVLAAATTSLPETLGEVRNWDYRFCWIRDASMVVKVVSDLGHKEVARRYLKFVVDLIPDKDEKLQIMYGINGEKQLTETTLDHLSGYKGSRPVRVGNAAYRQRQNDIYGILMDVIHTQLVRFPNDIEYGEELWSLTKGIVWIVQKHWKEPDKGIWEFRTEDRHFTFSKVLCWVAIDRAIKVARIFRKQQKIDKWLLLEAEIREDIHHKAWNEEAGAFTQAYGTRYLDASVLLMEPYGFIDAMDPRYVSTVKAIERELSHEGLLYRYKNEDDFGLPSSSFTICTFWFINSLFRIGEEGRSKEWFDRVLGYSNHLGLFSEDIDFKTKRLLGNFPQAYSHLALIECALNFSRKASEQEVLQSIQD</sequence>
<dbReference type="InterPro" id="IPR012341">
    <property type="entry name" value="6hp_glycosidase-like_sf"/>
</dbReference>
<dbReference type="Gene3D" id="1.50.10.10">
    <property type="match status" value="1"/>
</dbReference>
<reference evidence="3 4" key="1">
    <citation type="submission" date="2022-06" db="EMBL/GenBank/DDBJ databases">
        <authorList>
            <person name="Xuan X."/>
        </authorList>
    </citation>
    <scope>NUCLEOTIDE SEQUENCE [LARGE SCALE GENOMIC DNA]</scope>
    <source>
        <strain evidence="3 4">2V75</strain>
    </source>
</reference>
<name>A0ABT1AZG9_9FLAO</name>